<proteinExistence type="predicted"/>
<feature type="signal peptide" evidence="1">
    <location>
        <begin position="1"/>
        <end position="20"/>
    </location>
</feature>
<sequence length="410" mass="44474">MTRQLLAILTAMTCLFAAQAMDARAGEAVLTCRIEGHDREASVAIDGDSAVYRYGPPGGQAELTLTTPLADLDYRRNSGAGDTIDEVVTFNNGNTAYRVAAGFRDGLAPDPSALVPFGRLTVLRNGKSLARLTCRPDSIRRTHDLLLSRMRAIGREQTSDGEPFPNYPIDHPAPADQSPPCEAQSNVDSCWSRGVAAARGGDLRAALGHYDMSCDAGFNDLGCYEAGKIYLHSRALRDYDRATARLTRVCEGDDPGQGPYACKYLGWMSLTGTGTARDLDSAWDRLAKACFLHNGVITIDPEGCHFLAETIRAVQKTPVPGLPDSDFLAYVALAQGCTDDAETVCDEARTFYATAAARGATWITSCDEIVRARNLFDSCTQMTAAPADYEEMMALRRKLVSVFREELDVE</sequence>
<dbReference type="Proteomes" id="UP000075787">
    <property type="component" value="Unassembled WGS sequence"/>
</dbReference>
<evidence type="ECO:0000256" key="1">
    <source>
        <dbReference type="SAM" id="SignalP"/>
    </source>
</evidence>
<dbReference type="Gene3D" id="1.25.40.10">
    <property type="entry name" value="Tetratricopeptide repeat domain"/>
    <property type="match status" value="1"/>
</dbReference>
<reference evidence="2 3" key="1">
    <citation type="submission" date="2015-12" db="EMBL/GenBank/DDBJ databases">
        <title>Genome sequence of Tistrella mobilis MCCC 1A02139.</title>
        <authorList>
            <person name="Lu L."/>
            <person name="Lai Q."/>
            <person name="Shao Z."/>
            <person name="Qian P."/>
        </authorList>
    </citation>
    <scope>NUCLEOTIDE SEQUENCE [LARGE SCALE GENOMIC DNA]</scope>
    <source>
        <strain evidence="2 3">MCCC 1A02139</strain>
    </source>
</reference>
<dbReference type="InterPro" id="IPR006597">
    <property type="entry name" value="Sel1-like"/>
</dbReference>
<evidence type="ECO:0000313" key="2">
    <source>
        <dbReference type="EMBL" id="KYO53725.1"/>
    </source>
</evidence>
<dbReference type="RefSeq" id="WP_062763478.1">
    <property type="nucleotide sequence ID" value="NZ_CP121045.1"/>
</dbReference>
<feature type="chain" id="PRO_5007837028" description="Beta-lactamase" evidence="1">
    <location>
        <begin position="21"/>
        <end position="410"/>
    </location>
</feature>
<keyword evidence="1" id="KW-0732">Signal</keyword>
<comment type="caution">
    <text evidence="2">The sequence shown here is derived from an EMBL/GenBank/DDBJ whole genome shotgun (WGS) entry which is preliminary data.</text>
</comment>
<dbReference type="EMBL" id="LPZR01000108">
    <property type="protein sequence ID" value="KYO53725.1"/>
    <property type="molecule type" value="Genomic_DNA"/>
</dbReference>
<dbReference type="OrthoDB" id="112232at2"/>
<name>A0A162L847_9PROT</name>
<dbReference type="SUPFAM" id="SSF81901">
    <property type="entry name" value="HCP-like"/>
    <property type="match status" value="1"/>
</dbReference>
<evidence type="ECO:0000313" key="3">
    <source>
        <dbReference type="Proteomes" id="UP000075787"/>
    </source>
</evidence>
<dbReference type="AlphaFoldDB" id="A0A162L847"/>
<dbReference type="InterPro" id="IPR011990">
    <property type="entry name" value="TPR-like_helical_dom_sf"/>
</dbReference>
<organism evidence="2 3">
    <name type="scientific">Tistrella mobilis</name>
    <dbReference type="NCBI Taxonomy" id="171437"/>
    <lineage>
        <taxon>Bacteria</taxon>
        <taxon>Pseudomonadati</taxon>
        <taxon>Pseudomonadota</taxon>
        <taxon>Alphaproteobacteria</taxon>
        <taxon>Geminicoccales</taxon>
        <taxon>Geminicoccaceae</taxon>
        <taxon>Tistrella</taxon>
    </lineage>
</organism>
<accession>A0A162L847</accession>
<evidence type="ECO:0008006" key="4">
    <source>
        <dbReference type="Google" id="ProtNLM"/>
    </source>
</evidence>
<gene>
    <name evidence="2" type="ORF">AUP44_26365</name>
</gene>
<protein>
    <recommendedName>
        <fullName evidence="4">Beta-lactamase</fullName>
    </recommendedName>
</protein>
<dbReference type="SMART" id="SM00671">
    <property type="entry name" value="SEL1"/>
    <property type="match status" value="3"/>
</dbReference>
<dbReference type="GeneID" id="97243233"/>